<evidence type="ECO:0000313" key="4">
    <source>
        <dbReference type="Proteomes" id="UP000092461"/>
    </source>
</evidence>
<feature type="transmembrane region" description="Helical" evidence="1">
    <location>
        <begin position="274"/>
        <end position="300"/>
    </location>
</feature>
<dbReference type="Pfam" id="PF16013">
    <property type="entry name" value="DUF4781"/>
    <property type="match status" value="1"/>
</dbReference>
<name>A0A1B0CC06_LUTLO</name>
<dbReference type="PANTHER" id="PTHR21115:SF0">
    <property type="entry name" value="GH06117P-RELATED"/>
    <property type="match status" value="1"/>
</dbReference>
<feature type="transmembrane region" description="Helical" evidence="1">
    <location>
        <begin position="345"/>
        <end position="365"/>
    </location>
</feature>
<evidence type="ECO:0000259" key="2">
    <source>
        <dbReference type="Pfam" id="PF16013"/>
    </source>
</evidence>
<accession>A0A1B0CC06</accession>
<dbReference type="PANTHER" id="PTHR21115">
    <property type="entry name" value="GH06117P-RELATED"/>
    <property type="match status" value="1"/>
</dbReference>
<dbReference type="VEuPathDB" id="VectorBase:LLONM1_000153"/>
<keyword evidence="4" id="KW-1185">Reference proteome</keyword>
<keyword evidence="1" id="KW-1133">Transmembrane helix</keyword>
<dbReference type="VEuPathDB" id="VectorBase:LLOJ001786"/>
<feature type="domain" description="DUF4781" evidence="2">
    <location>
        <begin position="120"/>
        <end position="409"/>
    </location>
</feature>
<feature type="transmembrane region" description="Helical" evidence="1">
    <location>
        <begin position="208"/>
        <end position="230"/>
    </location>
</feature>
<evidence type="ECO:0000313" key="3">
    <source>
        <dbReference type="EnsemblMetazoa" id="LLOJ001786-PA"/>
    </source>
</evidence>
<proteinExistence type="predicted"/>
<dbReference type="InterPro" id="IPR031962">
    <property type="entry name" value="DUF4781"/>
</dbReference>
<evidence type="ECO:0000256" key="1">
    <source>
        <dbReference type="SAM" id="Phobius"/>
    </source>
</evidence>
<keyword evidence="1" id="KW-0472">Membrane</keyword>
<protein>
    <recommendedName>
        <fullName evidence="2">DUF4781 domain-containing protein</fullName>
    </recommendedName>
</protein>
<feature type="transmembrane region" description="Helical" evidence="1">
    <location>
        <begin position="312"/>
        <end position="333"/>
    </location>
</feature>
<dbReference type="EMBL" id="AJWK01006030">
    <property type="status" value="NOT_ANNOTATED_CDS"/>
    <property type="molecule type" value="Genomic_DNA"/>
</dbReference>
<sequence>MSSSVQIRAIDYVQMLYDNLGFEDHIVWDSYRRDQKESLRSKVSLTLGLPEKPESSADNSKKKDYEKRLKAVENICENIWSQAKYTGGPIFMAISCVCAVPRKVLTVGEAHYSVDFAVLPIFRVMRCINDLSTEKCCMTFVDTHGRVYRNWEAYKNENIIPDCFIVAPKNGILTGEKDSNGKWRVQTENFLSPAGRIGRKIVNGADKACMAIAAASTGLLVGSFFCPPMLCVMPYVTIAGYCTTVWAVGRSAEELYDRIMHEQSVSLKDPNARMFWITTVAGVLGLAAGASMIVLGSLAINGHVISSSIECLVDGLNCTNIGFAGLGIVNGIFHVGSSVLNGEPVSVLQVAQISALTFVFFHSVCNFQRAKTIIENNQNRTIQDLKEKLDSIKKGQFEQLAEKMMSSETGVSR</sequence>
<reference evidence="3" key="1">
    <citation type="submission" date="2020-05" db="UniProtKB">
        <authorList>
            <consortium name="EnsemblMetazoa"/>
        </authorList>
    </citation>
    <scope>IDENTIFICATION</scope>
    <source>
        <strain evidence="3">Jacobina</strain>
    </source>
</reference>
<dbReference type="AlphaFoldDB" id="A0A1B0CC06"/>
<dbReference type="EnsemblMetazoa" id="LLOJ001786-RA">
    <property type="protein sequence ID" value="LLOJ001786-PA"/>
    <property type="gene ID" value="LLOJ001786"/>
</dbReference>
<organism evidence="3 4">
    <name type="scientific">Lutzomyia longipalpis</name>
    <name type="common">Sand fly</name>
    <dbReference type="NCBI Taxonomy" id="7200"/>
    <lineage>
        <taxon>Eukaryota</taxon>
        <taxon>Metazoa</taxon>
        <taxon>Ecdysozoa</taxon>
        <taxon>Arthropoda</taxon>
        <taxon>Hexapoda</taxon>
        <taxon>Insecta</taxon>
        <taxon>Pterygota</taxon>
        <taxon>Neoptera</taxon>
        <taxon>Endopterygota</taxon>
        <taxon>Diptera</taxon>
        <taxon>Nematocera</taxon>
        <taxon>Psychodoidea</taxon>
        <taxon>Psychodidae</taxon>
        <taxon>Lutzomyia</taxon>
        <taxon>Lutzomyia</taxon>
    </lineage>
</organism>
<dbReference type="Proteomes" id="UP000092461">
    <property type="component" value="Unassembled WGS sequence"/>
</dbReference>
<keyword evidence="1" id="KW-0812">Transmembrane</keyword>